<feature type="domain" description="Myosin motor" evidence="9">
    <location>
        <begin position="18"/>
        <end position="613"/>
    </location>
</feature>
<dbReference type="InterPro" id="IPR001609">
    <property type="entry name" value="Myosin_head_motor_dom-like"/>
</dbReference>
<dbReference type="InParanoid" id="W4KD81"/>
<dbReference type="GO" id="GO:0005737">
    <property type="term" value="C:cytoplasm"/>
    <property type="evidence" value="ECO:0007669"/>
    <property type="project" value="TreeGrafter"/>
</dbReference>
<dbReference type="GO" id="GO:0016459">
    <property type="term" value="C:myosin complex"/>
    <property type="evidence" value="ECO:0007669"/>
    <property type="project" value="UniProtKB-KW"/>
</dbReference>
<dbReference type="eggNOG" id="KOG4229">
    <property type="taxonomic scope" value="Eukaryota"/>
</dbReference>
<dbReference type="SUPFAM" id="SSF52540">
    <property type="entry name" value="P-loop containing nucleoside triphosphate hydrolases"/>
    <property type="match status" value="1"/>
</dbReference>
<organism evidence="10 11">
    <name type="scientific">Heterobasidion irregulare (strain TC 32-1)</name>
    <dbReference type="NCBI Taxonomy" id="747525"/>
    <lineage>
        <taxon>Eukaryota</taxon>
        <taxon>Fungi</taxon>
        <taxon>Dikarya</taxon>
        <taxon>Basidiomycota</taxon>
        <taxon>Agaricomycotina</taxon>
        <taxon>Agaricomycetes</taxon>
        <taxon>Russulales</taxon>
        <taxon>Bondarzewiaceae</taxon>
        <taxon>Heterobasidion</taxon>
        <taxon>Heterobasidion annosum species complex</taxon>
    </lineage>
</organism>
<dbReference type="Pfam" id="PF00063">
    <property type="entry name" value="Myosin_head"/>
    <property type="match status" value="2"/>
</dbReference>
<accession>W4KD81</accession>
<dbReference type="FunFam" id="1.10.10.820:FF:000001">
    <property type="entry name" value="Myosin heavy chain"/>
    <property type="match status" value="1"/>
</dbReference>
<evidence type="ECO:0000259" key="9">
    <source>
        <dbReference type="PROSITE" id="PS51456"/>
    </source>
</evidence>
<dbReference type="CDD" id="cd14879">
    <property type="entry name" value="MYSc_Myo17"/>
    <property type="match status" value="1"/>
</dbReference>
<evidence type="ECO:0000256" key="7">
    <source>
        <dbReference type="ARBA" id="ARBA00023203"/>
    </source>
</evidence>
<evidence type="ECO:0000256" key="1">
    <source>
        <dbReference type="ARBA" id="ARBA00004651"/>
    </source>
</evidence>
<evidence type="ECO:0000256" key="8">
    <source>
        <dbReference type="PROSITE-ProRule" id="PRU00782"/>
    </source>
</evidence>
<feature type="binding site" evidence="8">
    <location>
        <begin position="123"/>
        <end position="130"/>
    </location>
    <ligand>
        <name>ATP</name>
        <dbReference type="ChEBI" id="CHEBI:30616"/>
    </ligand>
</feature>
<feature type="non-terminal residue" evidence="10">
    <location>
        <position position="613"/>
    </location>
</feature>
<gene>
    <name evidence="10" type="ORF">HETIRDRAFT_47229</name>
</gene>
<comment type="caution">
    <text evidence="8">Lacks conserved residue(s) required for the propagation of feature annotation.</text>
</comment>
<dbReference type="InterPro" id="IPR027417">
    <property type="entry name" value="P-loop_NTPase"/>
</dbReference>
<sequence>MASSSATPAVSSGDLVDLVSSSGSATVYPSDDAILAVLQARFRSDLPFSKINASNLVAINPYKALATTNEASATEYEERSYKDTSIAVAGSTQALQPHLYDLAAKVYLLMRRRNQPQAVVFRGITGAGKSFSKDLFVNQVLRISAHSKRETRLADQIKALTPLLDSFGNAKTLLNPNASRHGRYFELHFNERGRLSGAKVLTYGLDKTRLNRLTHEERTYHIFYQLLAGATPSERDALNLEDPSDYALLASSGCYRLPSGPFSDDAIAMDDLRVAMRALGFKPKHVASIFSLVVAILLLGNLQFGEGDARDVSAYVSTPLVLDQIARLLGVTSEDLAQTLTNKTSYVRKELYTVLMDAEQSAHQRDQFVRDLYAILFAFVVETANHRVAPGAQDPPPHSQIVLVDQPGFQSRGPSQTGSMMFSGSAPLVHAYGQNGFDEFCIHFADEVMHSYVLRNLFEDAVGLNGQLTGDGLALPAITVMDNSACIELLRGAQLSERAHKKPAGIGDKMDEDLVQDLVAKFGVHASFVVSPSVGGASERNLFGINHYAGSCSYDTSGFVQKDSDILDSAFVTLLRNSTDSFVSKLFSGPSLAAEKHSKDENTIVQAQVSSRP</sequence>
<dbReference type="Gene3D" id="3.40.850.10">
    <property type="entry name" value="Kinesin motor domain"/>
    <property type="match status" value="1"/>
</dbReference>
<evidence type="ECO:0000256" key="6">
    <source>
        <dbReference type="ARBA" id="ARBA00023180"/>
    </source>
</evidence>
<evidence type="ECO:0000256" key="4">
    <source>
        <dbReference type="ARBA" id="ARBA00023123"/>
    </source>
</evidence>
<dbReference type="Proteomes" id="UP000030671">
    <property type="component" value="Unassembled WGS sequence"/>
</dbReference>
<comment type="similarity">
    <text evidence="8">Belongs to the TRAFAC class myosin-kinesin ATPase superfamily. Myosin family.</text>
</comment>
<dbReference type="GO" id="GO:0005524">
    <property type="term" value="F:ATP binding"/>
    <property type="evidence" value="ECO:0007669"/>
    <property type="project" value="UniProtKB-UniRule"/>
</dbReference>
<dbReference type="InterPro" id="IPR036037">
    <property type="entry name" value="MYSc_Myo17"/>
</dbReference>
<dbReference type="PROSITE" id="PS51456">
    <property type="entry name" value="MYOSIN_MOTOR"/>
    <property type="match status" value="1"/>
</dbReference>
<dbReference type="GO" id="GO:0005886">
    <property type="term" value="C:plasma membrane"/>
    <property type="evidence" value="ECO:0007669"/>
    <property type="project" value="UniProtKB-SubCell"/>
</dbReference>
<name>W4KD81_HETIT</name>
<dbReference type="STRING" id="747525.W4KD81"/>
<dbReference type="HOGENOM" id="CLU_036198_0_0_1"/>
<keyword evidence="6" id="KW-0325">Glycoprotein</keyword>
<dbReference type="GO" id="GO:0007015">
    <property type="term" value="P:actin filament organization"/>
    <property type="evidence" value="ECO:0007669"/>
    <property type="project" value="TreeGrafter"/>
</dbReference>
<dbReference type="GeneID" id="20677450"/>
<keyword evidence="3 8" id="KW-0067">ATP-binding</keyword>
<dbReference type="RefSeq" id="XP_009543206.1">
    <property type="nucleotide sequence ID" value="XM_009544911.1"/>
</dbReference>
<keyword evidence="5 8" id="KW-0505">Motor protein</keyword>
<dbReference type="PRINTS" id="PR00193">
    <property type="entry name" value="MYOSINHEAVY"/>
</dbReference>
<protein>
    <recommendedName>
        <fullName evidence="9">Myosin motor domain-containing protein</fullName>
    </recommendedName>
</protein>
<dbReference type="KEGG" id="hir:HETIRDRAFT_47229"/>
<dbReference type="PANTHER" id="PTHR13140:SF550">
    <property type="entry name" value="MYOSIN-IIIB ISOFORM X1"/>
    <property type="match status" value="1"/>
</dbReference>
<comment type="subcellular location">
    <subcellularLocation>
        <location evidence="1">Cell membrane</location>
        <topology evidence="1">Multi-pass membrane protein</topology>
    </subcellularLocation>
</comment>
<keyword evidence="7 8" id="KW-0009">Actin-binding</keyword>
<dbReference type="PANTHER" id="PTHR13140">
    <property type="entry name" value="MYOSIN"/>
    <property type="match status" value="1"/>
</dbReference>
<evidence type="ECO:0000256" key="3">
    <source>
        <dbReference type="ARBA" id="ARBA00022840"/>
    </source>
</evidence>
<evidence type="ECO:0000313" key="10">
    <source>
        <dbReference type="EMBL" id="ETW83758.1"/>
    </source>
</evidence>
<proteinExistence type="inferred from homology"/>
<evidence type="ECO:0000256" key="2">
    <source>
        <dbReference type="ARBA" id="ARBA00022741"/>
    </source>
</evidence>
<evidence type="ECO:0000313" key="11">
    <source>
        <dbReference type="Proteomes" id="UP000030671"/>
    </source>
</evidence>
<keyword evidence="2 8" id="KW-0547">Nucleotide-binding</keyword>
<dbReference type="SMR" id="W4KD81"/>
<keyword evidence="4 8" id="KW-0518">Myosin</keyword>
<dbReference type="SMART" id="SM00242">
    <property type="entry name" value="MYSc"/>
    <property type="match status" value="1"/>
</dbReference>
<dbReference type="Gene3D" id="1.20.120.720">
    <property type="entry name" value="Myosin VI head, motor domain, U50 subdomain"/>
    <property type="match status" value="1"/>
</dbReference>
<dbReference type="GO" id="GO:0051015">
    <property type="term" value="F:actin filament binding"/>
    <property type="evidence" value="ECO:0007669"/>
    <property type="project" value="TreeGrafter"/>
</dbReference>
<reference evidence="10 11" key="1">
    <citation type="journal article" date="2012" name="New Phytol.">
        <title>Insight into trade-off between wood decay and parasitism from the genome of a fungal forest pathogen.</title>
        <authorList>
            <person name="Olson A."/>
            <person name="Aerts A."/>
            <person name="Asiegbu F."/>
            <person name="Belbahri L."/>
            <person name="Bouzid O."/>
            <person name="Broberg A."/>
            <person name="Canback B."/>
            <person name="Coutinho P.M."/>
            <person name="Cullen D."/>
            <person name="Dalman K."/>
            <person name="Deflorio G."/>
            <person name="van Diepen L.T."/>
            <person name="Dunand C."/>
            <person name="Duplessis S."/>
            <person name="Durling M."/>
            <person name="Gonthier P."/>
            <person name="Grimwood J."/>
            <person name="Fossdal C.G."/>
            <person name="Hansson D."/>
            <person name="Henrissat B."/>
            <person name="Hietala A."/>
            <person name="Himmelstrand K."/>
            <person name="Hoffmeister D."/>
            <person name="Hogberg N."/>
            <person name="James T.Y."/>
            <person name="Karlsson M."/>
            <person name="Kohler A."/>
            <person name="Kues U."/>
            <person name="Lee Y.H."/>
            <person name="Lin Y.C."/>
            <person name="Lind M."/>
            <person name="Lindquist E."/>
            <person name="Lombard V."/>
            <person name="Lucas S."/>
            <person name="Lunden K."/>
            <person name="Morin E."/>
            <person name="Murat C."/>
            <person name="Park J."/>
            <person name="Raffaello T."/>
            <person name="Rouze P."/>
            <person name="Salamov A."/>
            <person name="Schmutz J."/>
            <person name="Solheim H."/>
            <person name="Stahlberg J."/>
            <person name="Velez H."/>
            <person name="de Vries R.P."/>
            <person name="Wiebenga A."/>
            <person name="Woodward S."/>
            <person name="Yakovlev I."/>
            <person name="Garbelotto M."/>
            <person name="Martin F."/>
            <person name="Grigoriev I.V."/>
            <person name="Stenlid J."/>
        </authorList>
    </citation>
    <scope>NUCLEOTIDE SEQUENCE [LARGE SCALE GENOMIC DNA]</scope>
    <source>
        <strain evidence="10 11">TC 32-1</strain>
    </source>
</reference>
<keyword evidence="11" id="KW-1185">Reference proteome</keyword>
<dbReference type="EMBL" id="KI925456">
    <property type="protein sequence ID" value="ETW83758.1"/>
    <property type="molecule type" value="Genomic_DNA"/>
</dbReference>
<dbReference type="Gene3D" id="1.10.10.820">
    <property type="match status" value="1"/>
</dbReference>
<evidence type="ECO:0000256" key="5">
    <source>
        <dbReference type="ARBA" id="ARBA00023175"/>
    </source>
</evidence>
<dbReference type="OrthoDB" id="370884at2759"/>
<dbReference type="GO" id="GO:0000146">
    <property type="term" value="F:microfilament motor activity"/>
    <property type="evidence" value="ECO:0007669"/>
    <property type="project" value="TreeGrafter"/>
</dbReference>
<dbReference type="AlphaFoldDB" id="W4KD81"/>
<dbReference type="Gene3D" id="1.20.58.530">
    <property type="match status" value="1"/>
</dbReference>
<dbReference type="InterPro" id="IPR036961">
    <property type="entry name" value="Kinesin_motor_dom_sf"/>
</dbReference>